<proteinExistence type="predicted"/>
<evidence type="ECO:0000256" key="1">
    <source>
        <dbReference type="SAM" id="SignalP"/>
    </source>
</evidence>
<dbReference type="EMBL" id="BAABGP010000014">
    <property type="protein sequence ID" value="GAA4486014.1"/>
    <property type="molecule type" value="Genomic_DNA"/>
</dbReference>
<gene>
    <name evidence="2" type="ORF">GCM10023171_21290</name>
</gene>
<evidence type="ECO:0000313" key="3">
    <source>
        <dbReference type="Proteomes" id="UP001500731"/>
    </source>
</evidence>
<accession>A0ABP8PG38</accession>
<feature type="signal peptide" evidence="1">
    <location>
        <begin position="1"/>
        <end position="36"/>
    </location>
</feature>
<keyword evidence="1" id="KW-0732">Signal</keyword>
<comment type="caution">
    <text evidence="2">The sequence shown here is derived from an EMBL/GenBank/DDBJ whole genome shotgun (WGS) entry which is preliminary data.</text>
</comment>
<keyword evidence="3" id="KW-1185">Reference proteome</keyword>
<name>A0ABP8PG38_9MICO</name>
<evidence type="ECO:0000313" key="2">
    <source>
        <dbReference type="EMBL" id="GAA4486014.1"/>
    </source>
</evidence>
<dbReference type="InterPro" id="IPR006311">
    <property type="entry name" value="TAT_signal"/>
</dbReference>
<protein>
    <submittedName>
        <fullName evidence="2">Uncharacterized protein</fullName>
    </submittedName>
</protein>
<dbReference type="PROSITE" id="PS51318">
    <property type="entry name" value="TAT"/>
    <property type="match status" value="1"/>
</dbReference>
<organism evidence="2 3">
    <name type="scientific">Microbacterium panaciterrae</name>
    <dbReference type="NCBI Taxonomy" id="985759"/>
    <lineage>
        <taxon>Bacteria</taxon>
        <taxon>Bacillati</taxon>
        <taxon>Actinomycetota</taxon>
        <taxon>Actinomycetes</taxon>
        <taxon>Micrococcales</taxon>
        <taxon>Microbacteriaceae</taxon>
        <taxon>Microbacterium</taxon>
    </lineage>
</organism>
<reference evidence="3" key="1">
    <citation type="journal article" date="2019" name="Int. J. Syst. Evol. Microbiol.">
        <title>The Global Catalogue of Microorganisms (GCM) 10K type strain sequencing project: providing services to taxonomists for standard genome sequencing and annotation.</title>
        <authorList>
            <consortium name="The Broad Institute Genomics Platform"/>
            <consortium name="The Broad Institute Genome Sequencing Center for Infectious Disease"/>
            <person name="Wu L."/>
            <person name="Ma J."/>
        </authorList>
    </citation>
    <scope>NUCLEOTIDE SEQUENCE [LARGE SCALE GENOMIC DNA]</scope>
    <source>
        <strain evidence="3">JCM 17839</strain>
    </source>
</reference>
<feature type="chain" id="PRO_5045236321" evidence="1">
    <location>
        <begin position="37"/>
        <end position="169"/>
    </location>
</feature>
<dbReference type="Proteomes" id="UP001500731">
    <property type="component" value="Unassembled WGS sequence"/>
</dbReference>
<dbReference type="RefSeq" id="WP_345186795.1">
    <property type="nucleotide sequence ID" value="NZ_BAABGP010000014.1"/>
</dbReference>
<sequence length="169" mass="17350">MSELDQPKGVSRRTVTKAMAWAVPAVALAAPIPAFATSGPPPQVTFGSACKNAGNSCHIPDAKQSYGVPVTVQNGSLLDIWICGVTITAQTPASPIFSPATSVTLPLKVPAGQTANLFFFGQSTASGNILNGSISFAMSWGHAADCSDHDHSPIPVTITWASTPPGCNC</sequence>